<organism evidence="2 3">
    <name type="scientific">Cupriavidus oxalaticus</name>
    <dbReference type="NCBI Taxonomy" id="96344"/>
    <lineage>
        <taxon>Bacteria</taxon>
        <taxon>Pseudomonadati</taxon>
        <taxon>Pseudomonadota</taxon>
        <taxon>Betaproteobacteria</taxon>
        <taxon>Burkholderiales</taxon>
        <taxon>Burkholderiaceae</taxon>
        <taxon>Cupriavidus</taxon>
    </lineage>
</organism>
<dbReference type="InterPro" id="IPR023606">
    <property type="entry name" value="CoA-Trfase_III_dom_1_sf"/>
</dbReference>
<gene>
    <name evidence="2" type="ORF">E0W60_34730</name>
</gene>
<dbReference type="Proteomes" id="UP000295294">
    <property type="component" value="Plasmid unnamed4"/>
</dbReference>
<proteinExistence type="predicted"/>
<dbReference type="SUPFAM" id="SSF89796">
    <property type="entry name" value="CoA-transferase family III (CaiB/BaiF)"/>
    <property type="match status" value="1"/>
</dbReference>
<dbReference type="Pfam" id="PF02515">
    <property type="entry name" value="CoA_transf_3"/>
    <property type="match status" value="1"/>
</dbReference>
<accession>A0A4V1BZR2</accession>
<dbReference type="AlphaFoldDB" id="A0A4V1BZR2"/>
<keyword evidence="2" id="KW-0614">Plasmid</keyword>
<dbReference type="KEGG" id="cox:E0W60_34730"/>
<evidence type="ECO:0000256" key="1">
    <source>
        <dbReference type="ARBA" id="ARBA00022679"/>
    </source>
</evidence>
<dbReference type="PANTHER" id="PTHR48207:SF3">
    <property type="entry name" value="SUCCINATE--HYDROXYMETHYLGLUTARATE COA-TRANSFERASE"/>
    <property type="match status" value="1"/>
</dbReference>
<dbReference type="RefSeq" id="WP_135707376.1">
    <property type="nucleotide sequence ID" value="NZ_CP038639.1"/>
</dbReference>
<dbReference type="InterPro" id="IPR044855">
    <property type="entry name" value="CoA-Trfase_III_dom3_sf"/>
</dbReference>
<protein>
    <submittedName>
        <fullName evidence="2">CoA transferase</fullName>
    </submittedName>
</protein>
<dbReference type="PANTHER" id="PTHR48207">
    <property type="entry name" value="SUCCINATE--HYDROXYMETHYLGLUTARATE COA-TRANSFERASE"/>
    <property type="match status" value="1"/>
</dbReference>
<evidence type="ECO:0000313" key="2">
    <source>
        <dbReference type="EMBL" id="QBY56212.1"/>
    </source>
</evidence>
<dbReference type="InterPro" id="IPR003673">
    <property type="entry name" value="CoA-Trfase_fam_III"/>
</dbReference>
<dbReference type="Gene3D" id="3.30.1540.10">
    <property type="entry name" value="formyl-coa transferase, domain 3"/>
    <property type="match status" value="1"/>
</dbReference>
<dbReference type="GO" id="GO:0008410">
    <property type="term" value="F:CoA-transferase activity"/>
    <property type="evidence" value="ECO:0007669"/>
    <property type="project" value="TreeGrafter"/>
</dbReference>
<dbReference type="EMBL" id="CP038639">
    <property type="protein sequence ID" value="QBY56212.1"/>
    <property type="molecule type" value="Genomic_DNA"/>
</dbReference>
<name>A0A4V1BZR2_9BURK</name>
<reference evidence="2 3" key="1">
    <citation type="submission" date="2019-03" db="EMBL/GenBank/DDBJ databases">
        <title>Efficiently degradation of phenoxyalkanoic acid herbicides by Cupriavidus oxalaticus strain X32.</title>
        <authorList>
            <person name="Sheng X."/>
        </authorList>
    </citation>
    <scope>NUCLEOTIDE SEQUENCE [LARGE SCALE GENOMIC DNA]</scope>
    <source>
        <strain evidence="2 3">X32</strain>
        <plasmid evidence="2 3">unnamed4</plasmid>
    </source>
</reference>
<geneLocation type="plasmid" evidence="2">
    <name>unnamed4</name>
</geneLocation>
<keyword evidence="1 2" id="KW-0808">Transferase</keyword>
<sequence length="407" mass="44059">MQRDAMLKPLSGYTVIELGSTVAGPFCGRLLADFGASVIKVETPEGDALRSMGSHKDGVSLYALSMFRNKELISVDLRNEEGQSLLRQLVDKADFVIENFRPGTLERWGLSYETLSASNPGLILIRISGYGQDGPYSRQPGYGVIGEALSGLRSITGDPDRPPARVATSLSDYVTGLYGAFGGMLALEARHRTGKGQIVDTALAECAFSFMEPHVMAYDQLGVIAERAGSRLPGSSPNNLYQSADGCFIHVAALADPIFRRLCTALGDPGLADDPRYVSNRLRSQHSDDVDALVQEWVGARSYEEAHRLLTAHDIPHAKIYNIDDVFADPHFCARETITRRPHDSLGMVAVPNVTPRLSDTPGQVDTLGRDTGADTASVLGRMLGISEEALAGLHSRGVIFDERLAR</sequence>
<dbReference type="OrthoDB" id="5294844at2"/>
<evidence type="ECO:0000313" key="3">
    <source>
        <dbReference type="Proteomes" id="UP000295294"/>
    </source>
</evidence>
<dbReference type="InterPro" id="IPR050483">
    <property type="entry name" value="CoA-transferase_III_domain"/>
</dbReference>
<dbReference type="Gene3D" id="3.40.50.10540">
    <property type="entry name" value="Crotonobetainyl-coa:carnitine coa-transferase, domain 1"/>
    <property type="match status" value="1"/>
</dbReference>